<sequence length="287" mass="33114">MNLRELIQMRNLDTSHPIKLVRHQHKVYSMETLHDRGFICFYQSNQSKDVFKDCNYILAFIGAGGTKAKYIGAYEKIGSGEYLERAAISLPSGFPYQDIFNNHEYGYKYQLKKIDLLKDLENRLIIDWGKSTLKWDQWLGKGESKKVVEIYPEGYVNAFPGFDQIILSYQQLRKIIKNPDANRQWHLMLSSVSGVYLILDSVDGRQYIGSASGEEGILGRWRNYADIPHGHNALLKELLERDPERYNSFQFSILCTLPRSMPKSIVVSQEQIYKQKLGSRAFGLNAN</sequence>
<evidence type="ECO:0000313" key="2">
    <source>
        <dbReference type="Proteomes" id="UP001597120"/>
    </source>
</evidence>
<dbReference type="SUPFAM" id="SSF82771">
    <property type="entry name" value="GIY-YIG endonuclease"/>
    <property type="match status" value="1"/>
</dbReference>
<keyword evidence="2" id="KW-1185">Reference proteome</keyword>
<comment type="caution">
    <text evidence="1">The sequence shown here is derived from an EMBL/GenBank/DDBJ whole genome shotgun (WGS) entry which is preliminary data.</text>
</comment>
<dbReference type="EMBL" id="JBHTIU010000087">
    <property type="protein sequence ID" value="MFD0871718.1"/>
    <property type="molecule type" value="Genomic_DNA"/>
</dbReference>
<dbReference type="InterPro" id="IPR035901">
    <property type="entry name" value="GIY-YIG_endonuc_sf"/>
</dbReference>
<accession>A0ABW3DE19</accession>
<reference evidence="2" key="1">
    <citation type="journal article" date="2019" name="Int. J. Syst. Evol. Microbiol.">
        <title>The Global Catalogue of Microorganisms (GCM) 10K type strain sequencing project: providing services to taxonomists for standard genome sequencing and annotation.</title>
        <authorList>
            <consortium name="The Broad Institute Genomics Platform"/>
            <consortium name="The Broad Institute Genome Sequencing Center for Infectious Disease"/>
            <person name="Wu L."/>
            <person name="Ma J."/>
        </authorList>
    </citation>
    <scope>NUCLEOTIDE SEQUENCE [LARGE SCALE GENOMIC DNA]</scope>
    <source>
        <strain evidence="2">CCUG 57263</strain>
    </source>
</reference>
<name>A0ABW3DE19_9BACL</name>
<dbReference type="Gene3D" id="3.40.1440.10">
    <property type="entry name" value="GIY-YIG endonuclease"/>
    <property type="match status" value="1"/>
</dbReference>
<evidence type="ECO:0000313" key="1">
    <source>
        <dbReference type="EMBL" id="MFD0871718.1"/>
    </source>
</evidence>
<protein>
    <submittedName>
        <fullName evidence="1">GIY-YIG nuclease family protein</fullName>
    </submittedName>
</protein>
<organism evidence="1 2">
    <name type="scientific">Paenibacillus residui</name>
    <dbReference type="NCBI Taxonomy" id="629724"/>
    <lineage>
        <taxon>Bacteria</taxon>
        <taxon>Bacillati</taxon>
        <taxon>Bacillota</taxon>
        <taxon>Bacilli</taxon>
        <taxon>Bacillales</taxon>
        <taxon>Paenibacillaceae</taxon>
        <taxon>Paenibacillus</taxon>
    </lineage>
</organism>
<gene>
    <name evidence="1" type="ORF">ACFQ03_21540</name>
</gene>
<dbReference type="RefSeq" id="WP_379290880.1">
    <property type="nucleotide sequence ID" value="NZ_JBHTIU010000087.1"/>
</dbReference>
<dbReference type="Proteomes" id="UP001597120">
    <property type="component" value="Unassembled WGS sequence"/>
</dbReference>
<proteinExistence type="predicted"/>
<dbReference type="CDD" id="cd10446">
    <property type="entry name" value="GIY-YIG_unchar_1"/>
    <property type="match status" value="1"/>
</dbReference>